<sequence>MQAIIDNRLQVVAVLGTGEGKSLLYQLPARLPGAGTTVLIVPLVALKQDTIRKCRQLGVECTVWSADRLPGTGCPLVLVSLDQAVGGPFLTYLNQLDSAGDLVRIVIDESHLVCTTESYRRRMREVKQLRMLHCQFVLLTATLPPRMEDVFEKALLLQRPLYVRSLTMRTELEYHAVKLPSSSNAGSFELSVAAHIQATLQQGWFTQEGDRKRVLVYVRMRSQANILAEELGCSTYYSDSGTEEEKAAVLIEGESQVLVATSALAGIDYPHST</sequence>
<reference evidence="1" key="1">
    <citation type="submission" date="2024-09" db="EMBL/GenBank/DDBJ databases">
        <title>Black Yeasts Isolated from many extreme environments.</title>
        <authorList>
            <person name="Coleine C."/>
            <person name="Stajich J.E."/>
            <person name="Selbmann L."/>
        </authorList>
    </citation>
    <scope>NUCLEOTIDE SEQUENCE</scope>
    <source>
        <strain evidence="1">CCFEE 5737</strain>
    </source>
</reference>
<proteinExistence type="predicted"/>
<name>A0ACC3DUT6_9PEZI</name>
<comment type="caution">
    <text evidence="1">The sequence shown here is derived from an EMBL/GenBank/DDBJ whole genome shotgun (WGS) entry which is preliminary data.</text>
</comment>
<organism evidence="1 2">
    <name type="scientific">Coniosporium uncinatum</name>
    <dbReference type="NCBI Taxonomy" id="93489"/>
    <lineage>
        <taxon>Eukaryota</taxon>
        <taxon>Fungi</taxon>
        <taxon>Dikarya</taxon>
        <taxon>Ascomycota</taxon>
        <taxon>Pezizomycotina</taxon>
        <taxon>Dothideomycetes</taxon>
        <taxon>Dothideomycetes incertae sedis</taxon>
        <taxon>Coniosporium</taxon>
    </lineage>
</organism>
<accession>A0ACC3DUT6</accession>
<evidence type="ECO:0000313" key="1">
    <source>
        <dbReference type="EMBL" id="KAK3080345.1"/>
    </source>
</evidence>
<evidence type="ECO:0000313" key="2">
    <source>
        <dbReference type="Proteomes" id="UP001186974"/>
    </source>
</evidence>
<dbReference type="EMBL" id="JAWDJW010000614">
    <property type="protein sequence ID" value="KAK3080345.1"/>
    <property type="molecule type" value="Genomic_DNA"/>
</dbReference>
<protein>
    <submittedName>
        <fullName evidence="1">Uncharacterized protein</fullName>
    </submittedName>
</protein>
<gene>
    <name evidence="1" type="ORF">LTS18_002267</name>
</gene>
<keyword evidence="2" id="KW-1185">Reference proteome</keyword>
<dbReference type="Proteomes" id="UP001186974">
    <property type="component" value="Unassembled WGS sequence"/>
</dbReference>